<evidence type="ECO:0000256" key="1">
    <source>
        <dbReference type="ARBA" id="ARBA00004651"/>
    </source>
</evidence>
<dbReference type="PANTHER" id="PTHR43386:SF1">
    <property type="entry name" value="D,D-DIPEPTIDE TRANSPORT SYSTEM PERMEASE PROTEIN DDPC-RELATED"/>
    <property type="match status" value="1"/>
</dbReference>
<dbReference type="AlphaFoldDB" id="A0A3B0VEM4"/>
<name>A0A3B0VEM4_9ZZZZ</name>
<proteinExistence type="predicted"/>
<dbReference type="InterPro" id="IPR050366">
    <property type="entry name" value="BP-dependent_transpt_permease"/>
</dbReference>
<dbReference type="EMBL" id="UOEU01000635">
    <property type="protein sequence ID" value="VAW36727.1"/>
    <property type="molecule type" value="Genomic_DNA"/>
</dbReference>
<evidence type="ECO:0000256" key="3">
    <source>
        <dbReference type="SAM" id="Phobius"/>
    </source>
</evidence>
<organism evidence="4">
    <name type="scientific">hydrothermal vent metagenome</name>
    <dbReference type="NCBI Taxonomy" id="652676"/>
    <lineage>
        <taxon>unclassified sequences</taxon>
        <taxon>metagenomes</taxon>
        <taxon>ecological metagenomes</taxon>
    </lineage>
</organism>
<evidence type="ECO:0000256" key="2">
    <source>
        <dbReference type="ARBA" id="ARBA00022448"/>
    </source>
</evidence>
<keyword evidence="3" id="KW-0812">Transmembrane</keyword>
<sequence>MTISGLSFLGLGAQPPTPEWGAMLNAGRTLLQKAPKLMIYPGIAISLAVLGSLAVL</sequence>
<keyword evidence="3" id="KW-1133">Transmembrane helix</keyword>
<dbReference type="GO" id="GO:0005886">
    <property type="term" value="C:plasma membrane"/>
    <property type="evidence" value="ECO:0007669"/>
    <property type="project" value="UniProtKB-SubCell"/>
</dbReference>
<keyword evidence="3" id="KW-0472">Membrane</keyword>
<accession>A0A3B0VEM4</accession>
<feature type="non-terminal residue" evidence="4">
    <location>
        <position position="56"/>
    </location>
</feature>
<gene>
    <name evidence="4" type="ORF">MNBD_CHLOROFLEXI01-1392</name>
</gene>
<reference evidence="4" key="1">
    <citation type="submission" date="2018-06" db="EMBL/GenBank/DDBJ databases">
        <authorList>
            <person name="Zhirakovskaya E."/>
        </authorList>
    </citation>
    <scope>NUCLEOTIDE SEQUENCE</scope>
</reference>
<keyword evidence="2" id="KW-0813">Transport</keyword>
<evidence type="ECO:0000313" key="4">
    <source>
        <dbReference type="EMBL" id="VAW36727.1"/>
    </source>
</evidence>
<comment type="subcellular location">
    <subcellularLocation>
        <location evidence="1">Cell membrane</location>
        <topology evidence="1">Multi-pass membrane protein</topology>
    </subcellularLocation>
</comment>
<dbReference type="PANTHER" id="PTHR43386">
    <property type="entry name" value="OLIGOPEPTIDE TRANSPORT SYSTEM PERMEASE PROTEIN APPC"/>
    <property type="match status" value="1"/>
</dbReference>
<protein>
    <submittedName>
        <fullName evidence="4">Uncharacterized protein</fullName>
    </submittedName>
</protein>
<feature type="transmembrane region" description="Helical" evidence="3">
    <location>
        <begin position="37"/>
        <end position="55"/>
    </location>
</feature>